<name>A0A0V0Z0Q6_TRIBR</name>
<proteinExistence type="predicted"/>
<dbReference type="Proteomes" id="UP000054653">
    <property type="component" value="Unassembled WGS sequence"/>
</dbReference>
<dbReference type="GO" id="GO:0003676">
    <property type="term" value="F:nucleic acid binding"/>
    <property type="evidence" value="ECO:0007669"/>
    <property type="project" value="InterPro"/>
</dbReference>
<gene>
    <name evidence="1" type="ORF">T03_7357</name>
</gene>
<reference evidence="1 2" key="1">
    <citation type="submission" date="2015-01" db="EMBL/GenBank/DDBJ databases">
        <title>Evolution of Trichinella species and genotypes.</title>
        <authorList>
            <person name="Korhonen P.K."/>
            <person name="Edoardo P."/>
            <person name="Giuseppe L.R."/>
            <person name="Gasser R.B."/>
        </authorList>
    </citation>
    <scope>NUCLEOTIDE SEQUENCE [LARGE SCALE GENOMIC DNA]</scope>
    <source>
        <strain evidence="1">ISS120</strain>
    </source>
</reference>
<evidence type="ECO:0008006" key="3">
    <source>
        <dbReference type="Google" id="ProtNLM"/>
    </source>
</evidence>
<dbReference type="PANTHER" id="PTHR47331:SF6">
    <property type="entry name" value="DOUBLECORTIN DOMAIN-CONTAINING PROTEIN"/>
    <property type="match status" value="1"/>
</dbReference>
<comment type="caution">
    <text evidence="1">The sequence shown here is derived from an EMBL/GenBank/DDBJ whole genome shotgun (WGS) entry which is preliminary data.</text>
</comment>
<dbReference type="OMA" id="CMATRAT"/>
<dbReference type="SUPFAM" id="SSF53098">
    <property type="entry name" value="Ribonuclease H-like"/>
    <property type="match status" value="1"/>
</dbReference>
<dbReference type="OrthoDB" id="8019190at2759"/>
<dbReference type="PANTHER" id="PTHR47331">
    <property type="entry name" value="PHD-TYPE DOMAIN-CONTAINING PROTEIN"/>
    <property type="match status" value="1"/>
</dbReference>
<sequence>LPVARVEPAIPFGHVGLDFAGPLHVQDEDRGVRKVYICLFTCMVTRAVHIEIVVDLTTTSFLAAFRRFVARRGTQVVIRCLQVCVRSETL</sequence>
<dbReference type="InterPro" id="IPR036397">
    <property type="entry name" value="RNaseH_sf"/>
</dbReference>
<evidence type="ECO:0000313" key="1">
    <source>
        <dbReference type="EMBL" id="KRY05594.1"/>
    </source>
</evidence>
<dbReference type="InterPro" id="IPR012337">
    <property type="entry name" value="RNaseH-like_sf"/>
</dbReference>
<organism evidence="1 2">
    <name type="scientific">Trichinella britovi</name>
    <name type="common">Parasitic roundworm</name>
    <dbReference type="NCBI Taxonomy" id="45882"/>
    <lineage>
        <taxon>Eukaryota</taxon>
        <taxon>Metazoa</taxon>
        <taxon>Ecdysozoa</taxon>
        <taxon>Nematoda</taxon>
        <taxon>Enoplea</taxon>
        <taxon>Dorylaimia</taxon>
        <taxon>Trichinellida</taxon>
        <taxon>Trichinellidae</taxon>
        <taxon>Trichinella</taxon>
    </lineage>
</organism>
<feature type="non-terminal residue" evidence="1">
    <location>
        <position position="90"/>
    </location>
</feature>
<feature type="non-terminal residue" evidence="1">
    <location>
        <position position="1"/>
    </location>
</feature>
<dbReference type="Gene3D" id="3.30.420.10">
    <property type="entry name" value="Ribonuclease H-like superfamily/Ribonuclease H"/>
    <property type="match status" value="1"/>
</dbReference>
<dbReference type="AlphaFoldDB" id="A0A0V0Z0Q6"/>
<evidence type="ECO:0000313" key="2">
    <source>
        <dbReference type="Proteomes" id="UP000054653"/>
    </source>
</evidence>
<accession>A0A0V0Z0Q6</accession>
<dbReference type="STRING" id="45882.A0A0V0Z0Q6"/>
<protein>
    <recommendedName>
        <fullName evidence="3">Integrase catalytic domain-containing protein</fullName>
    </recommendedName>
</protein>
<keyword evidence="2" id="KW-1185">Reference proteome</keyword>
<dbReference type="EMBL" id="JYDI01004908">
    <property type="protein sequence ID" value="KRY05594.1"/>
    <property type="molecule type" value="Genomic_DNA"/>
</dbReference>